<evidence type="ECO:0000313" key="2">
    <source>
        <dbReference type="EMBL" id="MBF2735539.1"/>
    </source>
</evidence>
<dbReference type="GO" id="GO:0016853">
    <property type="term" value="F:isomerase activity"/>
    <property type="evidence" value="ECO:0007669"/>
    <property type="project" value="UniProtKB-KW"/>
</dbReference>
<keyword evidence="3" id="KW-1185">Reference proteome</keyword>
<evidence type="ECO:0000313" key="3">
    <source>
        <dbReference type="Proteomes" id="UP000604381"/>
    </source>
</evidence>
<feature type="domain" description="Chalcone isomerase" evidence="1">
    <location>
        <begin position="29"/>
        <end position="166"/>
    </location>
</feature>
<keyword evidence="2" id="KW-0413">Isomerase</keyword>
<reference evidence="2" key="1">
    <citation type="submission" date="2020-10" db="EMBL/GenBank/DDBJ databases">
        <title>An improved Amphimedon queenslandica hologenome assembly reveals how three proteobacterial symbionts can extend the metabolic phenotypic of their marine sponge host.</title>
        <authorList>
            <person name="Degnan B."/>
            <person name="Degnan S."/>
            <person name="Xiang X."/>
        </authorList>
    </citation>
    <scope>NUCLEOTIDE SEQUENCE</scope>
    <source>
        <strain evidence="2">AqS2</strain>
    </source>
</reference>
<protein>
    <submittedName>
        <fullName evidence="2">Chalcone isomerase family protein</fullName>
    </submittedName>
</protein>
<sequence length="167" mass="18466">MNALFACVALAVASFEPPPGVRAALAEPELSGACRLSFLWIEGYDAYLWREADAGADLYAAPFALRLEYLRDFSTEQLATATLRELSRQQGFVEEEGMYDRFAQLWPAVAAGDAITAVWRPENGVVFRHNGEPYSELADPGLGRRVLDIWLGEETSVPQLRDVLVGE</sequence>
<name>A0A930UFB7_9GAMM</name>
<dbReference type="AlphaFoldDB" id="A0A930UFB7"/>
<organism evidence="2 3">
    <name type="scientific">Candidatus Amphirhobacter heronislandensis</name>
    <dbReference type="NCBI Taxonomy" id="1732024"/>
    <lineage>
        <taxon>Bacteria</taxon>
        <taxon>Pseudomonadati</taxon>
        <taxon>Pseudomonadota</taxon>
        <taxon>Gammaproteobacteria</taxon>
        <taxon>Candidatus Tethybacterales</taxon>
        <taxon>Candidatus Tethybacteraceae</taxon>
        <taxon>Candidatus Amphirhobacter</taxon>
    </lineage>
</organism>
<comment type="caution">
    <text evidence="2">The sequence shown here is derived from an EMBL/GenBank/DDBJ whole genome shotgun (WGS) entry which is preliminary data.</text>
</comment>
<dbReference type="Pfam" id="PF16036">
    <property type="entry name" value="Chalcone_3"/>
    <property type="match status" value="1"/>
</dbReference>
<evidence type="ECO:0000259" key="1">
    <source>
        <dbReference type="Pfam" id="PF16036"/>
    </source>
</evidence>
<dbReference type="Proteomes" id="UP000604381">
    <property type="component" value="Unassembled WGS sequence"/>
</dbReference>
<proteinExistence type="predicted"/>
<dbReference type="EMBL" id="JADHEI010000040">
    <property type="protein sequence ID" value="MBF2735539.1"/>
    <property type="molecule type" value="Genomic_DNA"/>
</dbReference>
<accession>A0A930UFB7</accession>
<gene>
    <name evidence="2" type="ORF">ISN26_05625</name>
</gene>
<dbReference type="InterPro" id="IPR016087">
    <property type="entry name" value="Chalcone_isomerase"/>
</dbReference>